<sequence>MKDFKKEISILSRRNGFWIILVLAVGLLFSGLFQTKSLDESYRSLIQTTNTLNKMAKTGKKYGKDVKIDKKFFQDNDIIFDKMAKKYKYDEYGNFNYEKARPKEIDKYEEFQLKYGEYISTLNQYKYLSHEAKGKSNNFYFVYISLMGILVAIVLGVLFSSMEHATSYYEFARVYPWTKKKDFLMKIGFGVMIILGFVILSSALNYMILKTSNFEILKFGTRQIPETIKGFGMLSAIYLAILSAGFMAGNILGHFGLTIMTFGFLDILDGIIGNISEILLGYSYNNRTFASLIEKNIPNNGSPVNTILRVILRPPTNFDTTKYGVIGLILFSLIVFSVSFSLIEKTKTENSGKMILLKPIQNLAKILVILLFASIGTMIFQSSISEGFSIMNFVVLAILIFVFTKIFNILFNLKLKV</sequence>
<feature type="transmembrane region" description="Helical" evidence="1">
    <location>
        <begin position="390"/>
        <end position="411"/>
    </location>
</feature>
<keyword evidence="1" id="KW-0812">Transmembrane</keyword>
<feature type="transmembrane region" description="Helical" evidence="1">
    <location>
        <begin position="139"/>
        <end position="159"/>
    </location>
</feature>
<evidence type="ECO:0000313" key="3">
    <source>
        <dbReference type="Proteomes" id="UP000235658"/>
    </source>
</evidence>
<keyword evidence="1" id="KW-1133">Transmembrane helix</keyword>
<dbReference type="EMBL" id="PNHP01000003">
    <property type="protein sequence ID" value="PMC81485.1"/>
    <property type="molecule type" value="Genomic_DNA"/>
</dbReference>
<accession>A0A2N6UIV9</accession>
<feature type="transmembrane region" description="Helical" evidence="1">
    <location>
        <begin position="16"/>
        <end position="33"/>
    </location>
</feature>
<dbReference type="Proteomes" id="UP000235658">
    <property type="component" value="Unassembled WGS sequence"/>
</dbReference>
<reference evidence="2 3" key="1">
    <citation type="submission" date="2017-09" db="EMBL/GenBank/DDBJ databases">
        <title>Bacterial strain isolated from the female urinary microbiota.</title>
        <authorList>
            <person name="Thomas-White K."/>
            <person name="Kumar N."/>
            <person name="Forster S."/>
            <person name="Putonti C."/>
            <person name="Lawley T."/>
            <person name="Wolfe A.J."/>
        </authorList>
    </citation>
    <scope>NUCLEOTIDE SEQUENCE [LARGE SCALE GENOMIC DNA]</scope>
    <source>
        <strain evidence="2 3">UMB0204</strain>
    </source>
</reference>
<organism evidence="2 3">
    <name type="scientific">Anaerococcus hydrogenalis</name>
    <dbReference type="NCBI Taxonomy" id="33029"/>
    <lineage>
        <taxon>Bacteria</taxon>
        <taxon>Bacillati</taxon>
        <taxon>Bacillota</taxon>
        <taxon>Tissierellia</taxon>
        <taxon>Tissierellales</taxon>
        <taxon>Peptoniphilaceae</taxon>
        <taxon>Anaerococcus</taxon>
    </lineage>
</organism>
<evidence type="ECO:0008006" key="4">
    <source>
        <dbReference type="Google" id="ProtNLM"/>
    </source>
</evidence>
<feature type="transmembrane region" description="Helical" evidence="1">
    <location>
        <begin position="323"/>
        <end position="343"/>
    </location>
</feature>
<evidence type="ECO:0000313" key="2">
    <source>
        <dbReference type="EMBL" id="PMC81485.1"/>
    </source>
</evidence>
<feature type="transmembrane region" description="Helical" evidence="1">
    <location>
        <begin position="187"/>
        <end position="209"/>
    </location>
</feature>
<protein>
    <recommendedName>
        <fullName evidence="4">ABC transporter permease</fullName>
    </recommendedName>
</protein>
<dbReference type="AlphaFoldDB" id="A0A2N6UIV9"/>
<dbReference type="GeneID" id="84578636"/>
<comment type="caution">
    <text evidence="2">The sequence shown here is derived from an EMBL/GenBank/DDBJ whole genome shotgun (WGS) entry which is preliminary data.</text>
</comment>
<feature type="transmembrane region" description="Helical" evidence="1">
    <location>
        <begin position="363"/>
        <end position="384"/>
    </location>
</feature>
<proteinExistence type="predicted"/>
<gene>
    <name evidence="2" type="ORF">CJ192_05505</name>
</gene>
<keyword evidence="1" id="KW-0472">Membrane</keyword>
<feature type="transmembrane region" description="Helical" evidence="1">
    <location>
        <begin position="230"/>
        <end position="252"/>
    </location>
</feature>
<name>A0A2N6UIV9_9FIRM</name>
<dbReference type="RefSeq" id="WP_102198045.1">
    <property type="nucleotide sequence ID" value="NZ_PNHP01000003.1"/>
</dbReference>
<evidence type="ECO:0000256" key="1">
    <source>
        <dbReference type="SAM" id="Phobius"/>
    </source>
</evidence>